<dbReference type="GO" id="GO:0030288">
    <property type="term" value="C:outer membrane-bounded periplasmic space"/>
    <property type="evidence" value="ECO:0007669"/>
    <property type="project" value="TreeGrafter"/>
</dbReference>
<sequence length="564" mass="61905">MFSRREFLMAATATSALLGSGMAGNWSRLMAQQALSEDSLLSMAPVGNVTLIHVTDIHAQLKPIYFREPSINLGIGEVEGKPPHVTGADFLKLYKIEPGSPDAYALTSEDFVSLAKTYGKMGGMDRVATVIKRIRDERGRENTLLLDGGDTWQGSYTAQQTQGQDMVTIMNALEPDAMTGHWEFTYGTDRVQEIIDTLPFAFLGSNIYDAEWDEPAFEPWKMFERGGSKIAVIGQAFPYTPIANPRWMIPGWSFGIREDDIAGHVEDARAEGAHVVVLLSHNGFDVDRKLASRVDGIDVILTGHTHDALPEPVIVNNTLVIASGSNGKFVSRVDLDVKDGKVAGYGYRLIPIFSDVITPDADMAMLIEDVRRPYAEELARKIGTTDSLLYRRGNFNGTFDDLICQALLQERDAQIALSPGFRWGTSLLPGQDITIEDLHNACAMTYPAAYRSTMTGQMLKDILEDVGDNLFNKDPYYQQGGDMVRVGGMGYTIDPNKEIGDRISNMTLLSTGQAIEPSAEYTVAGWASVNEGTEGPPIWDVVENHLSKNPIVKLPDNQSVKLAG</sequence>
<dbReference type="InterPro" id="IPR041829">
    <property type="entry name" value="SoxB_N"/>
</dbReference>
<dbReference type="NCBIfam" id="TIGR04486">
    <property type="entry name" value="thiosulf_SoxB"/>
    <property type="match status" value="1"/>
</dbReference>
<dbReference type="Gene3D" id="6.10.140.570">
    <property type="match status" value="1"/>
</dbReference>
<keyword evidence="1" id="KW-0378">Hydrolase</keyword>
<dbReference type="EMBL" id="BMFA01000010">
    <property type="protein sequence ID" value="GGB56860.1"/>
    <property type="molecule type" value="Genomic_DNA"/>
</dbReference>
<feature type="domain" description="5'-Nucleotidase C-terminal" evidence="2">
    <location>
        <begin position="394"/>
        <end position="535"/>
    </location>
</feature>
<dbReference type="Gene3D" id="3.90.780.10">
    <property type="entry name" value="5'-Nucleotidase, C-terminal domain"/>
    <property type="match status" value="1"/>
</dbReference>
<evidence type="ECO:0000313" key="4">
    <source>
        <dbReference type="Proteomes" id="UP000605148"/>
    </source>
</evidence>
<dbReference type="InterPro" id="IPR006179">
    <property type="entry name" value="5_nucleotidase/apyrase"/>
</dbReference>
<dbReference type="OrthoDB" id="5469761at2"/>
<dbReference type="InterPro" id="IPR006311">
    <property type="entry name" value="TAT_signal"/>
</dbReference>
<dbReference type="Gene3D" id="3.60.21.10">
    <property type="match status" value="1"/>
</dbReference>
<evidence type="ECO:0000259" key="2">
    <source>
        <dbReference type="Pfam" id="PF02872"/>
    </source>
</evidence>
<organism evidence="3 4">
    <name type="scientific">Roseibium aquae</name>
    <dbReference type="NCBI Taxonomy" id="1323746"/>
    <lineage>
        <taxon>Bacteria</taxon>
        <taxon>Pseudomonadati</taxon>
        <taxon>Pseudomonadota</taxon>
        <taxon>Alphaproteobacteria</taxon>
        <taxon>Hyphomicrobiales</taxon>
        <taxon>Stappiaceae</taxon>
        <taxon>Roseibium</taxon>
    </lineage>
</organism>
<keyword evidence="1" id="KW-0547">Nucleotide-binding</keyword>
<dbReference type="InterPro" id="IPR008334">
    <property type="entry name" value="5'-Nucleotdase_C"/>
</dbReference>
<evidence type="ECO:0000313" key="3">
    <source>
        <dbReference type="EMBL" id="GGB56860.1"/>
    </source>
</evidence>
<dbReference type="GO" id="GO:0009166">
    <property type="term" value="P:nucleotide catabolic process"/>
    <property type="evidence" value="ECO:0007669"/>
    <property type="project" value="InterPro"/>
</dbReference>
<dbReference type="PANTHER" id="PTHR11575:SF42">
    <property type="entry name" value="SULFUR OXIDATION PROTEIN SOXB"/>
    <property type="match status" value="1"/>
</dbReference>
<dbReference type="AlphaFoldDB" id="A0A916TLJ1"/>
<dbReference type="PANTHER" id="PTHR11575">
    <property type="entry name" value="5'-NUCLEOTIDASE-RELATED"/>
    <property type="match status" value="1"/>
</dbReference>
<reference evidence="3" key="2">
    <citation type="submission" date="2020-09" db="EMBL/GenBank/DDBJ databases">
        <authorList>
            <person name="Sun Q."/>
            <person name="Zhou Y."/>
        </authorList>
    </citation>
    <scope>NUCLEOTIDE SEQUENCE</scope>
    <source>
        <strain evidence="3">CGMCC 1.12426</strain>
    </source>
</reference>
<reference evidence="3" key="1">
    <citation type="journal article" date="2014" name="Int. J. Syst. Evol. Microbiol.">
        <title>Complete genome sequence of Corynebacterium casei LMG S-19264T (=DSM 44701T), isolated from a smear-ripened cheese.</title>
        <authorList>
            <consortium name="US DOE Joint Genome Institute (JGI-PGF)"/>
            <person name="Walter F."/>
            <person name="Albersmeier A."/>
            <person name="Kalinowski J."/>
            <person name="Ruckert C."/>
        </authorList>
    </citation>
    <scope>NUCLEOTIDE SEQUENCE</scope>
    <source>
        <strain evidence="3">CGMCC 1.12426</strain>
    </source>
</reference>
<gene>
    <name evidence="3" type="primary">soxB</name>
    <name evidence="3" type="ORF">GCM10011316_31210</name>
</gene>
<dbReference type="InterPro" id="IPR029052">
    <property type="entry name" value="Metallo-depent_PP-like"/>
</dbReference>
<evidence type="ECO:0000256" key="1">
    <source>
        <dbReference type="RuleBase" id="RU362119"/>
    </source>
</evidence>
<dbReference type="RefSeq" id="WP_150497417.1">
    <property type="nucleotide sequence ID" value="NZ_BMFA01000010.1"/>
</dbReference>
<comment type="caution">
    <text evidence="3">The sequence shown here is derived from an EMBL/GenBank/DDBJ whole genome shotgun (WGS) entry which is preliminary data.</text>
</comment>
<keyword evidence="4" id="KW-1185">Reference proteome</keyword>
<dbReference type="Proteomes" id="UP000605148">
    <property type="component" value="Unassembled WGS sequence"/>
</dbReference>
<dbReference type="Pfam" id="PF02872">
    <property type="entry name" value="5_nucleotid_C"/>
    <property type="match status" value="1"/>
</dbReference>
<dbReference type="PRINTS" id="PR01607">
    <property type="entry name" value="APYRASEFAMLY"/>
</dbReference>
<protein>
    <submittedName>
        <fullName evidence="3">Thiosulfohydrolase SoxB</fullName>
    </submittedName>
</protein>
<dbReference type="InterPro" id="IPR030998">
    <property type="entry name" value="Thiosulf_SoxB"/>
</dbReference>
<proteinExistence type="inferred from homology"/>
<dbReference type="SUPFAM" id="SSF56300">
    <property type="entry name" value="Metallo-dependent phosphatases"/>
    <property type="match status" value="1"/>
</dbReference>
<dbReference type="GO" id="GO:0000166">
    <property type="term" value="F:nucleotide binding"/>
    <property type="evidence" value="ECO:0007669"/>
    <property type="project" value="UniProtKB-KW"/>
</dbReference>
<name>A0A916TLJ1_9HYPH</name>
<dbReference type="CDD" id="cd07411">
    <property type="entry name" value="MPP_SoxB_N"/>
    <property type="match status" value="1"/>
</dbReference>
<dbReference type="PROSITE" id="PS51318">
    <property type="entry name" value="TAT"/>
    <property type="match status" value="1"/>
</dbReference>
<dbReference type="SUPFAM" id="SSF55816">
    <property type="entry name" value="5'-nucleotidase (syn. UDP-sugar hydrolase), C-terminal domain"/>
    <property type="match status" value="1"/>
</dbReference>
<accession>A0A916TLJ1</accession>
<comment type="similarity">
    <text evidence="1">Belongs to the 5'-nucleotidase family.</text>
</comment>
<dbReference type="GO" id="GO:0016787">
    <property type="term" value="F:hydrolase activity"/>
    <property type="evidence" value="ECO:0007669"/>
    <property type="project" value="UniProtKB-KW"/>
</dbReference>
<dbReference type="InterPro" id="IPR036907">
    <property type="entry name" value="5'-Nucleotdase_C_sf"/>
</dbReference>